<comment type="caution">
    <text evidence="2">The sequence shown here is derived from an EMBL/GenBank/DDBJ whole genome shotgun (WGS) entry which is preliminary data.</text>
</comment>
<proteinExistence type="predicted"/>
<name>A0A2N0NW35_9GLOM</name>
<keyword evidence="1" id="KW-1133">Transmembrane helix</keyword>
<dbReference type="Proteomes" id="UP000232722">
    <property type="component" value="Unassembled WGS sequence"/>
</dbReference>
<accession>A0A2N0NW35</accession>
<reference evidence="2 3" key="2">
    <citation type="submission" date="2017-09" db="EMBL/GenBank/DDBJ databases">
        <title>Extensive intraspecific genome diversity in a model arbuscular mycorrhizal fungus.</title>
        <authorList>
            <person name="Chen E.C."/>
            <person name="Morin E."/>
            <person name="Beaudet D."/>
            <person name="Noel J."/>
            <person name="Ndikumana S."/>
            <person name="Charron P."/>
            <person name="St-Onge C."/>
            <person name="Giorgi J."/>
            <person name="Grigoriev I.V."/>
            <person name="Roux C."/>
            <person name="Martin F.M."/>
            <person name="Corradi N."/>
        </authorList>
    </citation>
    <scope>NUCLEOTIDE SEQUENCE [LARGE SCALE GENOMIC DNA]</scope>
    <source>
        <strain evidence="2 3">A5</strain>
    </source>
</reference>
<feature type="transmembrane region" description="Helical" evidence="1">
    <location>
        <begin position="20"/>
        <end position="44"/>
    </location>
</feature>
<organism evidence="2 3">
    <name type="scientific">Rhizophagus irregularis</name>
    <dbReference type="NCBI Taxonomy" id="588596"/>
    <lineage>
        <taxon>Eukaryota</taxon>
        <taxon>Fungi</taxon>
        <taxon>Fungi incertae sedis</taxon>
        <taxon>Mucoromycota</taxon>
        <taxon>Glomeromycotina</taxon>
        <taxon>Glomeromycetes</taxon>
        <taxon>Glomerales</taxon>
        <taxon>Glomeraceae</taxon>
        <taxon>Rhizophagus</taxon>
    </lineage>
</organism>
<sequence length="51" mass="5723">MKNEVLYMHIGFKLFSIKLLSSFICNSLGSTTLLLSLSSTNLALQNKKKFV</sequence>
<dbReference type="AlphaFoldDB" id="A0A2N0NW35"/>
<keyword evidence="1" id="KW-0472">Membrane</keyword>
<evidence type="ECO:0000256" key="1">
    <source>
        <dbReference type="SAM" id="Phobius"/>
    </source>
</evidence>
<evidence type="ECO:0000313" key="2">
    <source>
        <dbReference type="EMBL" id="PKB98792.1"/>
    </source>
</evidence>
<reference evidence="2 3" key="1">
    <citation type="submission" date="2016-04" db="EMBL/GenBank/DDBJ databases">
        <title>Genome analyses suggest a sexual origin of heterokaryosis in a supposedly ancient asexual fungus.</title>
        <authorList>
            <person name="Ropars J."/>
            <person name="Sedzielewska K."/>
            <person name="Noel J."/>
            <person name="Charron P."/>
            <person name="Farinelli L."/>
            <person name="Marton T."/>
            <person name="Kruger M."/>
            <person name="Pelin A."/>
            <person name="Brachmann A."/>
            <person name="Corradi N."/>
        </authorList>
    </citation>
    <scope>NUCLEOTIDE SEQUENCE [LARGE SCALE GENOMIC DNA]</scope>
    <source>
        <strain evidence="2 3">A5</strain>
    </source>
</reference>
<evidence type="ECO:0000313" key="3">
    <source>
        <dbReference type="Proteomes" id="UP000232722"/>
    </source>
</evidence>
<dbReference type="EMBL" id="LLXJ01002466">
    <property type="protein sequence ID" value="PKB98792.1"/>
    <property type="molecule type" value="Genomic_DNA"/>
</dbReference>
<keyword evidence="1" id="KW-0812">Transmembrane</keyword>
<gene>
    <name evidence="2" type="ORF">RhiirA5_430801</name>
</gene>
<protein>
    <submittedName>
        <fullName evidence="2">Uncharacterized protein</fullName>
    </submittedName>
</protein>